<dbReference type="InterPro" id="IPR004607">
    <property type="entry name" value="GART"/>
</dbReference>
<reference evidence="8 9" key="1">
    <citation type="journal article" date="2021" name="Syst. Appl. Microbiol.">
        <title>Persephonella atlantica sp. nov.: How to adapt to physico-chemical gradients in high temperature hydrothermal habitats.</title>
        <authorList>
            <person name="Francois D.X."/>
            <person name="Godfroy A."/>
            <person name="Mathien C."/>
            <person name="Aube J."/>
            <person name="Cathalot C."/>
            <person name="Lesongeur F."/>
            <person name="L'Haridon S."/>
            <person name="Philippon X."/>
            <person name="Roussel E.G."/>
        </authorList>
    </citation>
    <scope>NUCLEOTIDE SEQUENCE [LARGE SCALE GENOMIC DNA]</scope>
    <source>
        <strain evidence="8 9">MO1340</strain>
    </source>
</reference>
<keyword evidence="9" id="KW-1185">Reference proteome</keyword>
<dbReference type="InterPro" id="IPR001555">
    <property type="entry name" value="GART_AS"/>
</dbReference>
<comment type="caution">
    <text evidence="8">The sequence shown here is derived from an EMBL/GenBank/DDBJ whole genome shotgun (WGS) entry which is preliminary data.</text>
</comment>
<dbReference type="NCBIfam" id="TIGR00639">
    <property type="entry name" value="PurN"/>
    <property type="match status" value="1"/>
</dbReference>
<keyword evidence="2 6" id="KW-0808">Transferase</keyword>
<evidence type="ECO:0000256" key="6">
    <source>
        <dbReference type="HAMAP-Rule" id="MF_01930"/>
    </source>
</evidence>
<dbReference type="HAMAP" id="MF_01930">
    <property type="entry name" value="PurN"/>
    <property type="match status" value="1"/>
</dbReference>
<comment type="catalytic activity">
    <reaction evidence="5 6">
        <text>N(1)-(5-phospho-beta-D-ribosyl)glycinamide + (6R)-10-formyltetrahydrofolate = N(2)-formyl-N(1)-(5-phospho-beta-D-ribosyl)glycinamide + (6S)-5,6,7,8-tetrahydrofolate + H(+)</text>
        <dbReference type="Rhea" id="RHEA:15053"/>
        <dbReference type="ChEBI" id="CHEBI:15378"/>
        <dbReference type="ChEBI" id="CHEBI:57453"/>
        <dbReference type="ChEBI" id="CHEBI:143788"/>
        <dbReference type="ChEBI" id="CHEBI:147286"/>
        <dbReference type="ChEBI" id="CHEBI:195366"/>
        <dbReference type="EC" id="2.1.2.2"/>
    </reaction>
</comment>
<dbReference type="SUPFAM" id="SSF53328">
    <property type="entry name" value="Formyltransferase"/>
    <property type="match status" value="1"/>
</dbReference>
<comment type="function">
    <text evidence="6">Catalyzes the transfer of a formyl group from 10-formyltetrahydrofolate to 5-phospho-ribosyl-glycinamide (GAR), producing 5-phospho-ribosyl-N-formylglycinamide (FGAR) and tetrahydrofolate.</text>
</comment>
<dbReference type="PROSITE" id="PS00373">
    <property type="entry name" value="GART"/>
    <property type="match status" value="1"/>
</dbReference>
<dbReference type="GO" id="GO:0004644">
    <property type="term" value="F:phosphoribosylglycinamide formyltransferase activity"/>
    <property type="evidence" value="ECO:0007669"/>
    <property type="project" value="UniProtKB-EC"/>
</dbReference>
<dbReference type="EC" id="2.1.2.2" evidence="6"/>
<dbReference type="PANTHER" id="PTHR43369">
    <property type="entry name" value="PHOSPHORIBOSYLGLYCINAMIDE FORMYLTRANSFERASE"/>
    <property type="match status" value="1"/>
</dbReference>
<dbReference type="EMBL" id="JAACYA010000002">
    <property type="protein sequence ID" value="MBK3333228.1"/>
    <property type="molecule type" value="Genomic_DNA"/>
</dbReference>
<dbReference type="InterPro" id="IPR036477">
    <property type="entry name" value="Formyl_transf_N_sf"/>
</dbReference>
<comment type="similarity">
    <text evidence="4 6">Belongs to the GART family.</text>
</comment>
<evidence type="ECO:0000256" key="3">
    <source>
        <dbReference type="ARBA" id="ARBA00022755"/>
    </source>
</evidence>
<evidence type="ECO:0000313" key="8">
    <source>
        <dbReference type="EMBL" id="MBK3333228.1"/>
    </source>
</evidence>
<organism evidence="8 9">
    <name type="scientific">Persephonella atlantica</name>
    <dbReference type="NCBI Taxonomy" id="2699429"/>
    <lineage>
        <taxon>Bacteria</taxon>
        <taxon>Pseudomonadati</taxon>
        <taxon>Aquificota</taxon>
        <taxon>Aquificia</taxon>
        <taxon>Aquificales</taxon>
        <taxon>Hydrogenothermaceae</taxon>
        <taxon>Persephonella</taxon>
    </lineage>
</organism>
<protein>
    <recommendedName>
        <fullName evidence="6">Phosphoribosylglycinamide formyltransferase</fullName>
        <ecNumber evidence="6">2.1.2.2</ecNumber>
    </recommendedName>
    <alternativeName>
        <fullName evidence="6">5'-phosphoribosylglycinamide transformylase</fullName>
    </alternativeName>
    <alternativeName>
        <fullName evidence="6">GAR transformylase</fullName>
        <shortName evidence="6">GART</shortName>
    </alternativeName>
</protein>
<proteinExistence type="inferred from homology"/>
<keyword evidence="3 6" id="KW-0658">Purine biosynthesis</keyword>
<sequence length="215" mass="23978">MNIVVLISGRGSNLKAIAKAFDKGKIEGKISLVISNRKDAPGLKVAQQFGIPSEFHNPSDFASREDYDRHLINRIEMEKPDLVVLAGYMRILSEEFIKTFEGRLVNIHPSLTPAFKGLHAQRQAVEYGVKFSGCTVHFVTADLDAGPVIVQAVVPLTPEDSEDTLSEKIRYYEHKIYPQAIKWISEGRVRQKGRIVVVEGAKYGCLPVNPALEDF</sequence>
<feature type="binding site" evidence="6">
    <location>
        <begin position="89"/>
        <end position="92"/>
    </location>
    <ligand>
        <name>(6R)-10-formyltetrahydrofolate</name>
        <dbReference type="ChEBI" id="CHEBI:195366"/>
    </ligand>
</feature>
<dbReference type="PANTHER" id="PTHR43369:SF2">
    <property type="entry name" value="PHOSPHORIBOSYLGLYCINAMIDE FORMYLTRANSFERASE"/>
    <property type="match status" value="1"/>
</dbReference>
<evidence type="ECO:0000256" key="1">
    <source>
        <dbReference type="ARBA" id="ARBA00005054"/>
    </source>
</evidence>
<dbReference type="InterPro" id="IPR002376">
    <property type="entry name" value="Formyl_transf_N"/>
</dbReference>
<feature type="binding site" evidence="6">
    <location>
        <position position="64"/>
    </location>
    <ligand>
        <name>(6R)-10-formyltetrahydrofolate</name>
        <dbReference type="ChEBI" id="CHEBI:195366"/>
    </ligand>
</feature>
<dbReference type="Pfam" id="PF00551">
    <property type="entry name" value="Formyl_trans_N"/>
    <property type="match status" value="1"/>
</dbReference>
<evidence type="ECO:0000313" key="9">
    <source>
        <dbReference type="Proteomes" id="UP000772812"/>
    </source>
</evidence>
<name>A0ABS1GJW4_9AQUI</name>
<evidence type="ECO:0000256" key="5">
    <source>
        <dbReference type="ARBA" id="ARBA00047664"/>
    </source>
</evidence>
<dbReference type="CDD" id="cd08645">
    <property type="entry name" value="FMT_core_GART"/>
    <property type="match status" value="1"/>
</dbReference>
<feature type="site" description="Raises pKa of active site His" evidence="6">
    <location>
        <position position="144"/>
    </location>
</feature>
<accession>A0ABS1GJW4</accession>
<comment type="pathway">
    <text evidence="1 6">Purine metabolism; IMP biosynthesis via de novo pathway; N(2)-formyl-N(1)-(5-phospho-D-ribosyl)glycinamide from N(1)-(5-phospho-D-ribosyl)glycinamide (10-formyl THF route): step 1/1.</text>
</comment>
<feature type="binding site" evidence="6">
    <location>
        <begin position="11"/>
        <end position="13"/>
    </location>
    <ligand>
        <name>N(1)-(5-phospho-beta-D-ribosyl)glycinamide</name>
        <dbReference type="ChEBI" id="CHEBI:143788"/>
    </ligand>
</feature>
<gene>
    <name evidence="6" type="primary">purN</name>
    <name evidence="8" type="ORF">GWK41_09115</name>
</gene>
<feature type="active site" description="Proton donor" evidence="6">
    <location>
        <position position="108"/>
    </location>
</feature>
<evidence type="ECO:0000256" key="2">
    <source>
        <dbReference type="ARBA" id="ARBA00022679"/>
    </source>
</evidence>
<feature type="binding site" evidence="6">
    <location>
        <position position="106"/>
    </location>
    <ligand>
        <name>(6R)-10-formyltetrahydrofolate</name>
        <dbReference type="ChEBI" id="CHEBI:195366"/>
    </ligand>
</feature>
<dbReference type="RefSeq" id="WP_200674720.1">
    <property type="nucleotide sequence ID" value="NZ_JAACYA010000002.1"/>
</dbReference>
<evidence type="ECO:0000259" key="7">
    <source>
        <dbReference type="Pfam" id="PF00551"/>
    </source>
</evidence>
<evidence type="ECO:0000256" key="4">
    <source>
        <dbReference type="ARBA" id="ARBA00038440"/>
    </source>
</evidence>
<dbReference type="Gene3D" id="3.40.50.170">
    <property type="entry name" value="Formyl transferase, N-terminal domain"/>
    <property type="match status" value="1"/>
</dbReference>
<feature type="domain" description="Formyl transferase N-terminal" evidence="7">
    <location>
        <begin position="1"/>
        <end position="181"/>
    </location>
</feature>
<dbReference type="Proteomes" id="UP000772812">
    <property type="component" value="Unassembled WGS sequence"/>
</dbReference>